<dbReference type="NCBIfam" id="TIGR02481">
    <property type="entry name" value="hemeryth_dom"/>
    <property type="match status" value="1"/>
</dbReference>
<feature type="transmembrane region" description="Helical" evidence="12">
    <location>
        <begin position="36"/>
        <end position="69"/>
    </location>
</feature>
<evidence type="ECO:0000256" key="7">
    <source>
        <dbReference type="ARBA" id="ARBA00022989"/>
    </source>
</evidence>
<dbReference type="Proteomes" id="UP000720344">
    <property type="component" value="Unassembled WGS sequence"/>
</dbReference>
<keyword evidence="8" id="KW-0408">Iron</keyword>
<feature type="transmembrane region" description="Helical" evidence="12">
    <location>
        <begin position="189"/>
        <end position="207"/>
    </location>
</feature>
<keyword evidence="7 12" id="KW-1133">Transmembrane helix</keyword>
<dbReference type="Pfam" id="PF05231">
    <property type="entry name" value="MASE1"/>
    <property type="match status" value="1"/>
</dbReference>
<evidence type="ECO:0000313" key="15">
    <source>
        <dbReference type="Proteomes" id="UP000720344"/>
    </source>
</evidence>
<keyword evidence="5 12" id="KW-0812">Transmembrane</keyword>
<feature type="transmembrane region" description="Helical" evidence="12">
    <location>
        <begin position="239"/>
        <end position="256"/>
    </location>
</feature>
<dbReference type="PANTHER" id="PTHR45138:SF9">
    <property type="entry name" value="DIGUANYLATE CYCLASE DGCM-RELATED"/>
    <property type="match status" value="1"/>
</dbReference>
<evidence type="ECO:0000256" key="4">
    <source>
        <dbReference type="ARBA" id="ARBA00022475"/>
    </source>
</evidence>
<feature type="transmembrane region" description="Helical" evidence="12">
    <location>
        <begin position="75"/>
        <end position="100"/>
    </location>
</feature>
<comment type="catalytic activity">
    <reaction evidence="10">
        <text>2 GTP = 3',3'-c-di-GMP + 2 diphosphate</text>
        <dbReference type="Rhea" id="RHEA:24898"/>
        <dbReference type="ChEBI" id="CHEBI:33019"/>
        <dbReference type="ChEBI" id="CHEBI:37565"/>
        <dbReference type="ChEBI" id="CHEBI:58805"/>
        <dbReference type="EC" id="2.7.7.65"/>
    </reaction>
</comment>
<gene>
    <name evidence="14" type="ORF">HCX48_02860</name>
</gene>
<evidence type="ECO:0000313" key="14">
    <source>
        <dbReference type="EMBL" id="NJA88163.1"/>
    </source>
</evidence>
<feature type="domain" description="GGDEF" evidence="13">
    <location>
        <begin position="382"/>
        <end position="518"/>
    </location>
</feature>
<dbReference type="PROSITE" id="PS50887">
    <property type="entry name" value="GGDEF"/>
    <property type="match status" value="1"/>
</dbReference>
<evidence type="ECO:0000256" key="1">
    <source>
        <dbReference type="ARBA" id="ARBA00004651"/>
    </source>
</evidence>
<dbReference type="SUPFAM" id="SSF55073">
    <property type="entry name" value="Nucleotide cyclase"/>
    <property type="match status" value="1"/>
</dbReference>
<comment type="subcellular location">
    <subcellularLocation>
        <location evidence="1">Cell membrane</location>
        <topology evidence="1">Multi-pass membrane protein</topology>
    </subcellularLocation>
</comment>
<sequence>MFRRPLLQHQLVVAGTYLCLALLAQRVFATIDVWPAAGAAVAASLLFGARIWPAIMLGSFFSVLAHFYAIGRPLFSSASVLIVLATVGGNVLASLLVVRLCGRVRRLSSSFGRLRWVLRRFLPAMFAYGLVSALVGVSVYWWLGEPWSISYAEALACWTFSSSVGALIMAPPFIASVCQRYPRRSWRELTPHALATFGLLALAWAIFGPGTAQLSPVLQQSVFIYLPLVYVAVTRSQTFTFLFLALTYFVVWFGTSRGYGPFVSSDTLMSAASMEAFIGISAVMILIVQAMMNAHQRTLKRLKASLAENEQLFSELRQEQHALNSLNATLEQRVATRTDELRALNGKLEALSRIDALTGIANRRHFDEVLAREWSRAARGGQPLGLALLDVDWFKRYNDCYGHQAGDICLRRVARVLAATAKRGGDLVARYGGEEFAFVAPAADLANIQRIAEAVCAAVRDLAMPHELSEFGVVSVSIGVAALLPGKGERPEALLRRADAALYQAKNDGRNRVVADVLAPCVASGRDGKSDDTAPFDVSALSWRDSYLSGNALIDRQHIAIFQCANDLLDASVSGRSSDEIAQIILRLQGEIAQHFADEEGVLRGVEFPGLDSHAAEHAALLARSDGLAQDYAAGKVGVSALFDFVVHELVSRHAFTTDRAYHAWLGGSGQSVLAS</sequence>
<evidence type="ECO:0000256" key="2">
    <source>
        <dbReference type="ARBA" id="ARBA00010587"/>
    </source>
</evidence>
<evidence type="ECO:0000256" key="3">
    <source>
        <dbReference type="ARBA" id="ARBA00012528"/>
    </source>
</evidence>
<dbReference type="PROSITE" id="PS00550">
    <property type="entry name" value="HEMERYTHRINS"/>
    <property type="match status" value="1"/>
</dbReference>
<comment type="similarity">
    <text evidence="2">Belongs to the hemerythrin family.</text>
</comment>
<keyword evidence="15" id="KW-1185">Reference proteome</keyword>
<dbReference type="Gene3D" id="1.20.120.50">
    <property type="entry name" value="Hemerythrin-like"/>
    <property type="match status" value="1"/>
</dbReference>
<dbReference type="RefSeq" id="WP_167680779.1">
    <property type="nucleotide sequence ID" value="NZ_JAATWB010000001.1"/>
</dbReference>
<feature type="coiled-coil region" evidence="11">
    <location>
        <begin position="292"/>
        <end position="333"/>
    </location>
</feature>
<evidence type="ECO:0000256" key="10">
    <source>
        <dbReference type="ARBA" id="ARBA00034247"/>
    </source>
</evidence>
<comment type="caution">
    <text evidence="14">The sequence shown here is derived from an EMBL/GenBank/DDBJ whole genome shotgun (WGS) entry which is preliminary data.</text>
</comment>
<dbReference type="InterPro" id="IPR012312">
    <property type="entry name" value="Hemerythrin-like"/>
</dbReference>
<dbReference type="InterPro" id="IPR000160">
    <property type="entry name" value="GGDEF_dom"/>
</dbReference>
<evidence type="ECO:0000256" key="9">
    <source>
        <dbReference type="ARBA" id="ARBA00023136"/>
    </source>
</evidence>
<dbReference type="SUPFAM" id="SSF47188">
    <property type="entry name" value="Hemerythrin-like"/>
    <property type="match status" value="1"/>
</dbReference>
<feature type="transmembrane region" description="Helical" evidence="12">
    <location>
        <begin position="155"/>
        <end position="177"/>
    </location>
</feature>
<feature type="transmembrane region" description="Helical" evidence="12">
    <location>
        <begin position="213"/>
        <end position="232"/>
    </location>
</feature>
<dbReference type="InterPro" id="IPR043128">
    <property type="entry name" value="Rev_trsase/Diguanyl_cyclase"/>
</dbReference>
<evidence type="ECO:0000259" key="13">
    <source>
        <dbReference type="PROSITE" id="PS50887"/>
    </source>
</evidence>
<keyword evidence="6" id="KW-0479">Metal-binding</keyword>
<dbReference type="InterPro" id="IPR007895">
    <property type="entry name" value="MASE1"/>
</dbReference>
<dbReference type="CDD" id="cd12107">
    <property type="entry name" value="Hemerythrin"/>
    <property type="match status" value="1"/>
</dbReference>
<dbReference type="InterPro" id="IPR016131">
    <property type="entry name" value="Haemerythrin_Fe_BS"/>
</dbReference>
<evidence type="ECO:0000256" key="5">
    <source>
        <dbReference type="ARBA" id="ARBA00022692"/>
    </source>
</evidence>
<dbReference type="Pfam" id="PF01814">
    <property type="entry name" value="Hemerythrin"/>
    <property type="match status" value="1"/>
</dbReference>
<dbReference type="Gene3D" id="3.30.70.270">
    <property type="match status" value="1"/>
</dbReference>
<evidence type="ECO:0000256" key="12">
    <source>
        <dbReference type="SAM" id="Phobius"/>
    </source>
</evidence>
<feature type="transmembrane region" description="Helical" evidence="12">
    <location>
        <begin position="121"/>
        <end position="143"/>
    </location>
</feature>
<keyword evidence="11" id="KW-0175">Coiled coil</keyword>
<dbReference type="InterPro" id="IPR029787">
    <property type="entry name" value="Nucleotide_cyclase"/>
</dbReference>
<dbReference type="EMBL" id="JAATWB010000001">
    <property type="protein sequence ID" value="NJA88163.1"/>
    <property type="molecule type" value="Genomic_DNA"/>
</dbReference>
<feature type="transmembrane region" description="Helical" evidence="12">
    <location>
        <begin position="276"/>
        <end position="294"/>
    </location>
</feature>
<dbReference type="InterPro" id="IPR012827">
    <property type="entry name" value="Hemerythrin_metal-bd"/>
</dbReference>
<dbReference type="SMART" id="SM00267">
    <property type="entry name" value="GGDEF"/>
    <property type="match status" value="1"/>
</dbReference>
<organism evidence="14 15">
    <name type="scientific">Rhodocyclus gracilis</name>
    <dbReference type="NCBI Taxonomy" id="2929842"/>
    <lineage>
        <taxon>Bacteria</taxon>
        <taxon>Pseudomonadati</taxon>
        <taxon>Pseudomonadota</taxon>
        <taxon>Betaproteobacteria</taxon>
        <taxon>Rhodocyclales</taxon>
        <taxon>Rhodocyclaceae</taxon>
        <taxon>Rhodocyclus</taxon>
    </lineage>
</organism>
<keyword evidence="9 12" id="KW-0472">Membrane</keyword>
<dbReference type="EC" id="2.7.7.65" evidence="3"/>
<evidence type="ECO:0000256" key="6">
    <source>
        <dbReference type="ARBA" id="ARBA00022723"/>
    </source>
</evidence>
<dbReference type="PANTHER" id="PTHR45138">
    <property type="entry name" value="REGULATORY COMPONENTS OF SENSORY TRANSDUCTION SYSTEM"/>
    <property type="match status" value="1"/>
</dbReference>
<dbReference type="InterPro" id="IPR050469">
    <property type="entry name" value="Diguanylate_Cyclase"/>
</dbReference>
<dbReference type="NCBIfam" id="TIGR00254">
    <property type="entry name" value="GGDEF"/>
    <property type="match status" value="1"/>
</dbReference>
<dbReference type="Pfam" id="PF00990">
    <property type="entry name" value="GGDEF"/>
    <property type="match status" value="1"/>
</dbReference>
<keyword evidence="4" id="KW-1003">Cell membrane</keyword>
<evidence type="ECO:0000256" key="11">
    <source>
        <dbReference type="SAM" id="Coils"/>
    </source>
</evidence>
<reference evidence="15" key="1">
    <citation type="submission" date="2020-03" db="EMBL/GenBank/DDBJ databases">
        <title>Whole-genome sequence of the purple nonsulfur bacterium Rhodocyclus tenuis DSM112.</title>
        <authorList>
            <person name="Kyndt J.A."/>
            <person name="Meyer T.E."/>
        </authorList>
    </citation>
    <scope>NUCLEOTIDE SEQUENCE [LARGE SCALE GENOMIC DNA]</scope>
    <source>
        <strain evidence="15">DSM 112</strain>
    </source>
</reference>
<evidence type="ECO:0000256" key="8">
    <source>
        <dbReference type="ARBA" id="ARBA00023004"/>
    </source>
</evidence>
<proteinExistence type="inferred from homology"/>
<protein>
    <recommendedName>
        <fullName evidence="3">diguanylate cyclase</fullName>
        <ecNumber evidence="3">2.7.7.65</ecNumber>
    </recommendedName>
</protein>
<accession>A0ABX0WH25</accession>
<dbReference type="CDD" id="cd01949">
    <property type="entry name" value="GGDEF"/>
    <property type="match status" value="1"/>
</dbReference>
<dbReference type="InterPro" id="IPR035938">
    <property type="entry name" value="Hemerythrin-like_sf"/>
</dbReference>
<name>A0ABX0WH25_9RHOO</name>